<feature type="chain" id="PRO_5002533929" evidence="2">
    <location>
        <begin position="28"/>
        <end position="416"/>
    </location>
</feature>
<evidence type="ECO:0000313" key="4">
    <source>
        <dbReference type="Proteomes" id="UP000034793"/>
    </source>
</evidence>
<comment type="caution">
    <text evidence="3">The sequence shown here is derived from an EMBL/GenBank/DDBJ whole genome shotgun (WGS) entry which is preliminary data.</text>
</comment>
<proteinExistence type="predicted"/>
<dbReference type="EMBL" id="LBXL01000006">
    <property type="protein sequence ID" value="KKR30474.1"/>
    <property type="molecule type" value="Genomic_DNA"/>
</dbReference>
<feature type="region of interest" description="Disordered" evidence="1">
    <location>
        <begin position="346"/>
        <end position="371"/>
    </location>
</feature>
<reference evidence="3 4" key="1">
    <citation type="journal article" date="2015" name="Nature">
        <title>rRNA introns, odd ribosomes, and small enigmatic genomes across a large radiation of phyla.</title>
        <authorList>
            <person name="Brown C.T."/>
            <person name="Hug L.A."/>
            <person name="Thomas B.C."/>
            <person name="Sharon I."/>
            <person name="Castelle C.J."/>
            <person name="Singh A."/>
            <person name="Wilkins M.J."/>
            <person name="Williams K.H."/>
            <person name="Banfield J.F."/>
        </authorList>
    </citation>
    <scope>NUCLEOTIDE SEQUENCE [LARGE SCALE GENOMIC DNA]</scope>
</reference>
<dbReference type="AlphaFoldDB" id="A0A0G0PQP2"/>
<keyword evidence="2" id="KW-0732">Signal</keyword>
<evidence type="ECO:0000256" key="2">
    <source>
        <dbReference type="SAM" id="SignalP"/>
    </source>
</evidence>
<organism evidence="3 4">
    <name type="scientific">Candidatus Woesebacteria bacterium GW2011_GWA1_39_8</name>
    <dbReference type="NCBI Taxonomy" id="1618552"/>
    <lineage>
        <taxon>Bacteria</taxon>
        <taxon>Candidatus Woeseibacteriota</taxon>
    </lineage>
</organism>
<sequence>MTDLQKKFASAVAAGTLLLNLVTPAFAGYTFEVSGNGSDSESEVKFEQKNEVKVDQQNWAEVLNDVKVKANTGDNEANDNTGGKVEIETGDSETNVSVSNVLNSNVAKVDACCVKNVEAKISGNGSDSENEIELELENEVKLNQYNNAVVLNYVETKSETGDNEAEDNTNGDVSIKTGNAKTTVAVSTAANSNSAWISGGSGGGGSLSAIISGNGSDSENEIELELENEVELDQQNWAAILNDVEVESETGDNEAEDNTGGEVEIETGDAEADVTVDNMVNFNWADIDACGCIEDILAKISGNGTDSENEIEAELESELEVDQYNDFDCKGEFKDACAEVDVELETGDNEAEDNTLGGDDPAIDTGDADAGVHVSNTGNSNVFGAAPELDWEMPWGFDFNFNFSFDLEDLLAALLG</sequence>
<evidence type="ECO:0000313" key="3">
    <source>
        <dbReference type="EMBL" id="KKR30474.1"/>
    </source>
</evidence>
<dbReference type="Proteomes" id="UP000034793">
    <property type="component" value="Unassembled WGS sequence"/>
</dbReference>
<name>A0A0G0PQP2_9BACT</name>
<accession>A0A0G0PQP2</accession>
<evidence type="ECO:0000256" key="1">
    <source>
        <dbReference type="SAM" id="MobiDB-lite"/>
    </source>
</evidence>
<dbReference type="PATRIC" id="fig|1618552.3.peg.270"/>
<gene>
    <name evidence="3" type="ORF">UT61_C0006G0030</name>
</gene>
<feature type="signal peptide" evidence="2">
    <location>
        <begin position="1"/>
        <end position="27"/>
    </location>
</feature>
<protein>
    <submittedName>
        <fullName evidence="3">Dentin sialophosphoprotein</fullName>
    </submittedName>
</protein>